<evidence type="ECO:0000256" key="6">
    <source>
        <dbReference type="RuleBase" id="RU003930"/>
    </source>
</evidence>
<organism evidence="9 10">
    <name type="scientific">Candidatus Falkowbacteria bacterium CG11_big_fil_rev_8_21_14_0_20_39_10</name>
    <dbReference type="NCBI Taxonomy" id="1974570"/>
    <lineage>
        <taxon>Bacteria</taxon>
        <taxon>Candidatus Falkowiibacteriota</taxon>
    </lineage>
</organism>
<dbReference type="GO" id="GO:0019843">
    <property type="term" value="F:rRNA binding"/>
    <property type="evidence" value="ECO:0007669"/>
    <property type="project" value="UniProtKB-UniRule"/>
</dbReference>
<gene>
    <name evidence="5" type="primary">rplE</name>
    <name evidence="9" type="ORF">COV49_02110</name>
</gene>
<evidence type="ECO:0000256" key="1">
    <source>
        <dbReference type="ARBA" id="ARBA00008553"/>
    </source>
</evidence>
<evidence type="ECO:0000256" key="2">
    <source>
        <dbReference type="ARBA" id="ARBA00022980"/>
    </source>
</evidence>
<evidence type="ECO:0000256" key="4">
    <source>
        <dbReference type="ARBA" id="ARBA00035245"/>
    </source>
</evidence>
<dbReference type="AlphaFoldDB" id="A0A2M6K9F0"/>
<dbReference type="InterPro" id="IPR002132">
    <property type="entry name" value="Ribosomal_uL5"/>
</dbReference>
<name>A0A2M6K9F0_9BACT</name>
<comment type="function">
    <text evidence="5">This is 1 of the proteins that bind and probably mediate the attachment of the 5S RNA into the large ribosomal subunit, where it forms part of the central protuberance. In the 70S ribosome it contacts protein S13 of the 30S subunit (bridge B1b), connecting the 2 subunits; this bridge is implicated in subunit movement. Contacts the P site tRNA; the 5S rRNA and some of its associated proteins might help stabilize positioning of ribosome-bound tRNAs.</text>
</comment>
<dbReference type="InterPro" id="IPR022803">
    <property type="entry name" value="Ribosomal_uL5_dom_sf"/>
</dbReference>
<sequence length="178" mass="20215">MRLKELYKKEIVPKMKEKFGYKNDLAVPRLIKVTVNVGFGRQAKEKQFITNVEKSLVKITGQKPVLTKAKKSISSFKVREGMIIGAMATLRGQRMYDFTEKLVNISFPRVRDFRGINEKSVDKAGNLSVGFKEHLAFPEIKADDVENIHGLEICLSTTAKTQEEGAELFKLMGFPFKK</sequence>
<proteinExistence type="inferred from homology"/>
<dbReference type="Proteomes" id="UP000230869">
    <property type="component" value="Unassembled WGS sequence"/>
</dbReference>
<dbReference type="Pfam" id="PF00281">
    <property type="entry name" value="Ribosomal_L5"/>
    <property type="match status" value="1"/>
</dbReference>
<dbReference type="SUPFAM" id="SSF55282">
    <property type="entry name" value="RL5-like"/>
    <property type="match status" value="1"/>
</dbReference>
<dbReference type="GO" id="GO:0000049">
    <property type="term" value="F:tRNA binding"/>
    <property type="evidence" value="ECO:0007669"/>
    <property type="project" value="UniProtKB-UniRule"/>
</dbReference>
<dbReference type="GO" id="GO:0003735">
    <property type="term" value="F:structural constituent of ribosome"/>
    <property type="evidence" value="ECO:0007669"/>
    <property type="project" value="InterPro"/>
</dbReference>
<keyword evidence="5" id="KW-0694">RNA-binding</keyword>
<dbReference type="InterPro" id="IPR020929">
    <property type="entry name" value="Ribosomal_uL5_CS"/>
</dbReference>
<evidence type="ECO:0000256" key="5">
    <source>
        <dbReference type="HAMAP-Rule" id="MF_01333"/>
    </source>
</evidence>
<dbReference type="FunFam" id="3.30.1440.10:FF:000001">
    <property type="entry name" value="50S ribosomal protein L5"/>
    <property type="match status" value="1"/>
</dbReference>
<dbReference type="GO" id="GO:0005840">
    <property type="term" value="C:ribosome"/>
    <property type="evidence" value="ECO:0007669"/>
    <property type="project" value="UniProtKB-KW"/>
</dbReference>
<dbReference type="EMBL" id="PCWW01000034">
    <property type="protein sequence ID" value="PIR13481.1"/>
    <property type="molecule type" value="Genomic_DNA"/>
</dbReference>
<comment type="subunit">
    <text evidence="5">Part of the 50S ribosomal subunit; part of the 5S rRNA/L5/L18/L25 subcomplex. Contacts the 5S rRNA and the P site tRNA. Forms a bridge to the 30S subunit in the 70S ribosome.</text>
</comment>
<keyword evidence="2 5" id="KW-0689">Ribosomal protein</keyword>
<evidence type="ECO:0000259" key="7">
    <source>
        <dbReference type="Pfam" id="PF00281"/>
    </source>
</evidence>
<protein>
    <recommendedName>
        <fullName evidence="4 5">Large ribosomal subunit protein uL5</fullName>
    </recommendedName>
</protein>
<dbReference type="PIRSF" id="PIRSF002161">
    <property type="entry name" value="Ribosomal_L5"/>
    <property type="match status" value="1"/>
</dbReference>
<feature type="domain" description="Large ribosomal subunit protein uL5 N-terminal" evidence="7">
    <location>
        <begin position="24"/>
        <end position="79"/>
    </location>
</feature>
<dbReference type="Gene3D" id="3.30.1440.10">
    <property type="match status" value="1"/>
</dbReference>
<dbReference type="NCBIfam" id="NF000585">
    <property type="entry name" value="PRK00010.1"/>
    <property type="match status" value="1"/>
</dbReference>
<dbReference type="HAMAP" id="MF_01333_B">
    <property type="entry name" value="Ribosomal_uL5_B"/>
    <property type="match status" value="1"/>
</dbReference>
<dbReference type="InterPro" id="IPR031309">
    <property type="entry name" value="Ribosomal_uL5_C"/>
</dbReference>
<dbReference type="InterPro" id="IPR031310">
    <property type="entry name" value="Ribosomal_uL5_N"/>
</dbReference>
<dbReference type="PROSITE" id="PS00358">
    <property type="entry name" value="RIBOSOMAL_L5"/>
    <property type="match status" value="1"/>
</dbReference>
<evidence type="ECO:0000313" key="9">
    <source>
        <dbReference type="EMBL" id="PIR13481.1"/>
    </source>
</evidence>
<dbReference type="InterPro" id="IPR020930">
    <property type="entry name" value="Ribosomal_uL5_bac-type"/>
</dbReference>
<keyword evidence="5" id="KW-0699">rRNA-binding</keyword>
<keyword evidence="3 5" id="KW-0687">Ribonucleoprotein</keyword>
<dbReference type="GO" id="GO:1990904">
    <property type="term" value="C:ribonucleoprotein complex"/>
    <property type="evidence" value="ECO:0007669"/>
    <property type="project" value="UniProtKB-KW"/>
</dbReference>
<reference evidence="9 10" key="1">
    <citation type="submission" date="2017-09" db="EMBL/GenBank/DDBJ databases">
        <title>Depth-based differentiation of microbial function through sediment-hosted aquifers and enrichment of novel symbionts in the deep terrestrial subsurface.</title>
        <authorList>
            <person name="Probst A.J."/>
            <person name="Ladd B."/>
            <person name="Jarett J.K."/>
            <person name="Geller-Mcgrath D.E."/>
            <person name="Sieber C.M."/>
            <person name="Emerson J.B."/>
            <person name="Anantharaman K."/>
            <person name="Thomas B.C."/>
            <person name="Malmstrom R."/>
            <person name="Stieglmeier M."/>
            <person name="Klingl A."/>
            <person name="Woyke T."/>
            <person name="Ryan C.M."/>
            <person name="Banfield J.F."/>
        </authorList>
    </citation>
    <scope>NUCLEOTIDE SEQUENCE [LARGE SCALE GENOMIC DNA]</scope>
    <source>
        <strain evidence="9">CG11_big_fil_rev_8_21_14_0_20_39_10</strain>
    </source>
</reference>
<dbReference type="Pfam" id="PF00673">
    <property type="entry name" value="Ribosomal_L5_C"/>
    <property type="match status" value="1"/>
</dbReference>
<comment type="similarity">
    <text evidence="1 5 6">Belongs to the universal ribosomal protein uL5 family.</text>
</comment>
<dbReference type="GO" id="GO:0006412">
    <property type="term" value="P:translation"/>
    <property type="evidence" value="ECO:0007669"/>
    <property type="project" value="UniProtKB-UniRule"/>
</dbReference>
<keyword evidence="5" id="KW-0820">tRNA-binding</keyword>
<evidence type="ECO:0000256" key="3">
    <source>
        <dbReference type="ARBA" id="ARBA00023274"/>
    </source>
</evidence>
<comment type="caution">
    <text evidence="9">The sequence shown here is derived from an EMBL/GenBank/DDBJ whole genome shotgun (WGS) entry which is preliminary data.</text>
</comment>
<evidence type="ECO:0000313" key="10">
    <source>
        <dbReference type="Proteomes" id="UP000230869"/>
    </source>
</evidence>
<accession>A0A2M6K9F0</accession>
<evidence type="ECO:0000259" key="8">
    <source>
        <dbReference type="Pfam" id="PF00673"/>
    </source>
</evidence>
<dbReference type="PANTHER" id="PTHR11994">
    <property type="entry name" value="60S RIBOSOMAL PROTEIN L11-RELATED"/>
    <property type="match status" value="1"/>
</dbReference>
<feature type="domain" description="Large ribosomal subunit protein uL5 C-terminal" evidence="8">
    <location>
        <begin position="84"/>
        <end position="176"/>
    </location>
</feature>